<organism evidence="3 4">
    <name type="scientific">Neovison vison</name>
    <name type="common">American mink</name>
    <name type="synonym">Mustela vison</name>
    <dbReference type="NCBI Taxonomy" id="452646"/>
    <lineage>
        <taxon>Eukaryota</taxon>
        <taxon>Metazoa</taxon>
        <taxon>Chordata</taxon>
        <taxon>Craniata</taxon>
        <taxon>Vertebrata</taxon>
        <taxon>Euteleostomi</taxon>
        <taxon>Mammalia</taxon>
        <taxon>Eutheria</taxon>
        <taxon>Laurasiatheria</taxon>
        <taxon>Carnivora</taxon>
        <taxon>Caniformia</taxon>
        <taxon>Musteloidea</taxon>
        <taxon>Mustelidae</taxon>
        <taxon>Mustelinae</taxon>
        <taxon>Neogale</taxon>
    </lineage>
</organism>
<name>A0A8C7C755_NEOVI</name>
<feature type="transmembrane region" description="Helical" evidence="2">
    <location>
        <begin position="166"/>
        <end position="190"/>
    </location>
</feature>
<dbReference type="GeneTree" id="ENSGT00390000011272"/>
<protein>
    <recommendedName>
        <fullName evidence="5">Transmembrane protein 187</fullName>
    </recommendedName>
</protein>
<feature type="transmembrane region" description="Helical" evidence="2">
    <location>
        <begin position="316"/>
        <end position="334"/>
    </location>
</feature>
<reference evidence="3" key="1">
    <citation type="submission" date="2025-08" db="UniProtKB">
        <authorList>
            <consortium name="Ensembl"/>
        </authorList>
    </citation>
    <scope>IDENTIFICATION</scope>
</reference>
<dbReference type="AlphaFoldDB" id="A0A8C7C755"/>
<evidence type="ECO:0008006" key="5">
    <source>
        <dbReference type="Google" id="ProtNLM"/>
    </source>
</evidence>
<evidence type="ECO:0000313" key="3">
    <source>
        <dbReference type="Ensembl" id="ENSNVIP00000031029.1"/>
    </source>
</evidence>
<dbReference type="PANTHER" id="PTHR15066">
    <property type="entry name" value="TRANSMEMBRANE PROTEIN 187"/>
    <property type="match status" value="1"/>
</dbReference>
<dbReference type="GO" id="GO:0030133">
    <property type="term" value="C:transport vesicle"/>
    <property type="evidence" value="ECO:0007669"/>
    <property type="project" value="TreeGrafter"/>
</dbReference>
<keyword evidence="2" id="KW-0472">Membrane</keyword>
<proteinExistence type="predicted"/>
<evidence type="ECO:0000256" key="1">
    <source>
        <dbReference type="SAM" id="MobiDB-lite"/>
    </source>
</evidence>
<dbReference type="Pfam" id="PF15100">
    <property type="entry name" value="TMEM187"/>
    <property type="match status" value="1"/>
</dbReference>
<accession>A0A8C7C755</accession>
<dbReference type="Ensembl" id="ENSNVIT00000035925.1">
    <property type="protein sequence ID" value="ENSNVIP00000031029.1"/>
    <property type="gene ID" value="ENSNVIG00000023868.1"/>
</dbReference>
<keyword evidence="2" id="KW-0812">Transmembrane</keyword>
<keyword evidence="4" id="KW-1185">Reference proteome</keyword>
<dbReference type="InterPro" id="IPR028066">
    <property type="entry name" value="TMEM187"/>
</dbReference>
<evidence type="ECO:0000256" key="2">
    <source>
        <dbReference type="SAM" id="Phobius"/>
    </source>
</evidence>
<dbReference type="PANTHER" id="PTHR15066:SF0">
    <property type="entry name" value="TRANSMEMBRANE PROTEIN 187"/>
    <property type="match status" value="1"/>
</dbReference>
<sequence>MRMPRTNWAPPPWEPSPRLLKEHTPEELPLTSSGDKGKRPNSLPLPPAGQRDHCLSPARVCRSGARSRARLRHLRQKSGGLGLLKQLAPGRPRHVLAKQFILILDRRWRPPRGLPRLHMKPESRQALCHVAVASCFCTATVYTGVFDGIFVQLGYEHYAEAPVAGLPAFLAMPFNSLINVAYVLLGLYWLQRTSRAPGRPVEARGARYLKDVFAGMALVYGPVQWLRIATQLHPAAVLDQWLTLPIFAWPVAWCLSLDRGWDPWLFLAIEGLSLGSYGLTLLHPHGFEVALGAHIAAAVAQALRAHRRHGTASSGTYLALGVLSCAGFVVLKLCDRQLARWRLFQRLTGHFWSKVCDVLQFHFAFLFLTNLNTCQSPPERKRHSSFP</sequence>
<evidence type="ECO:0000313" key="4">
    <source>
        <dbReference type="Proteomes" id="UP000694425"/>
    </source>
</evidence>
<feature type="region of interest" description="Disordered" evidence="1">
    <location>
        <begin position="1"/>
        <end position="56"/>
    </location>
</feature>
<reference evidence="3" key="2">
    <citation type="submission" date="2025-09" db="UniProtKB">
        <authorList>
            <consortium name="Ensembl"/>
        </authorList>
    </citation>
    <scope>IDENTIFICATION</scope>
</reference>
<feature type="transmembrane region" description="Helical" evidence="2">
    <location>
        <begin position="126"/>
        <end position="146"/>
    </location>
</feature>
<keyword evidence="2" id="KW-1133">Transmembrane helix</keyword>
<dbReference type="Proteomes" id="UP000694425">
    <property type="component" value="Unplaced"/>
</dbReference>